<dbReference type="PANTHER" id="PTHR21198:SF7">
    <property type="entry name" value="ASPARTATE-GLUTAMATE RACEMASE FAMILY"/>
    <property type="match status" value="1"/>
</dbReference>
<dbReference type="Gene3D" id="3.40.50.1860">
    <property type="match status" value="2"/>
</dbReference>
<dbReference type="InterPro" id="IPR015942">
    <property type="entry name" value="Asp/Glu/hydantoin_racemase"/>
</dbReference>
<dbReference type="NCBIfam" id="TIGR00035">
    <property type="entry name" value="asp_race"/>
    <property type="match status" value="1"/>
</dbReference>
<dbReference type="InterPro" id="IPR018187">
    <property type="entry name" value="Asp/Glu_racemase_AS_1"/>
</dbReference>
<sequence>MNKTVGVIGGLGPMATVYFFDMVVRLTDAKSDQDHVDMIITNRATTPDRTAYIIGESEDSPVDVLIKDSKRLEACGSDFIVITCNTAHYFYKEISESVNIPVVNIIEETVKHAKENGHKKLGILATTGNIKTKLYQNMCEKYEIDYLTLDEDRQSDVMSIIYNDIKSGKPANMNKFDAIIDYLKSNDCDGVILGCTELSILKNDNNLDGKFYIDSLEVLARKSIENSGKKVKEA</sequence>
<protein>
    <submittedName>
        <fullName evidence="3">Aspartate racemase</fullName>
        <ecNumber evidence="3">5.1.1.3</ecNumber>
    </submittedName>
</protein>
<dbReference type="KEGG" id="rhom:FRIFI_2293"/>
<dbReference type="InterPro" id="IPR033134">
    <property type="entry name" value="Asp/Glu_racemase_AS_2"/>
</dbReference>
<evidence type="ECO:0000313" key="4">
    <source>
        <dbReference type="Proteomes" id="UP000245695"/>
    </source>
</evidence>
<name>A0A2P2BTZ7_9FIRM</name>
<evidence type="ECO:0000256" key="1">
    <source>
        <dbReference type="ARBA" id="ARBA00007847"/>
    </source>
</evidence>
<dbReference type="PANTHER" id="PTHR21198">
    <property type="entry name" value="GLUTAMATE RACEMASE"/>
    <property type="match status" value="1"/>
</dbReference>
<dbReference type="Pfam" id="PF01177">
    <property type="entry name" value="Asp_Glu_race"/>
    <property type="match status" value="1"/>
</dbReference>
<proteinExistence type="inferred from homology"/>
<accession>A0A2P2BTZ7</accession>
<dbReference type="GO" id="GO:0008881">
    <property type="term" value="F:glutamate racemase activity"/>
    <property type="evidence" value="ECO:0007669"/>
    <property type="project" value="UniProtKB-EC"/>
</dbReference>
<gene>
    <name evidence="3" type="ORF">FRIFI_2293</name>
</gene>
<dbReference type="EMBL" id="LN650648">
    <property type="protein sequence ID" value="CEI73820.1"/>
    <property type="molecule type" value="Genomic_DNA"/>
</dbReference>
<reference evidence="3 4" key="1">
    <citation type="submission" date="2014-09" db="EMBL/GenBank/DDBJ databases">
        <authorList>
            <person name="Hornung B.V."/>
        </authorList>
    </citation>
    <scope>NUCLEOTIDE SEQUENCE [LARGE SCALE GENOMIC DNA]</scope>
    <source>
        <strain evidence="3 4">FRIFI</strain>
    </source>
</reference>
<dbReference type="SUPFAM" id="SSF53681">
    <property type="entry name" value="Aspartate/glutamate racemase"/>
    <property type="match status" value="2"/>
</dbReference>
<dbReference type="Proteomes" id="UP000245695">
    <property type="component" value="Chromosome 1"/>
</dbReference>
<dbReference type="InterPro" id="IPR001920">
    <property type="entry name" value="Asp/Glu_race"/>
</dbReference>
<evidence type="ECO:0000256" key="2">
    <source>
        <dbReference type="ARBA" id="ARBA00023235"/>
    </source>
</evidence>
<keyword evidence="2 3" id="KW-0413">Isomerase</keyword>
<dbReference type="EC" id="5.1.1.3" evidence="3"/>
<comment type="similarity">
    <text evidence="1">Belongs to the aspartate/glutamate racemases family.</text>
</comment>
<dbReference type="InterPro" id="IPR004380">
    <property type="entry name" value="Asp_race"/>
</dbReference>
<dbReference type="PROSITE" id="PS00924">
    <property type="entry name" value="ASP_GLU_RACEMASE_2"/>
    <property type="match status" value="1"/>
</dbReference>
<dbReference type="AlphaFoldDB" id="A0A2P2BTZ7"/>
<organism evidence="3 4">
    <name type="scientific">Romboutsia hominis</name>
    <dbReference type="NCBI Taxonomy" id="1507512"/>
    <lineage>
        <taxon>Bacteria</taxon>
        <taxon>Bacillati</taxon>
        <taxon>Bacillota</taxon>
        <taxon>Clostridia</taxon>
        <taxon>Peptostreptococcales</taxon>
        <taxon>Peptostreptococcaceae</taxon>
        <taxon>Romboutsia</taxon>
    </lineage>
</organism>
<dbReference type="RefSeq" id="WP_176579615.1">
    <property type="nucleotide sequence ID" value="NZ_FJTZ01000012.1"/>
</dbReference>
<evidence type="ECO:0000313" key="3">
    <source>
        <dbReference type="EMBL" id="CEI73820.1"/>
    </source>
</evidence>
<keyword evidence="4" id="KW-1185">Reference proteome</keyword>
<dbReference type="PROSITE" id="PS00923">
    <property type="entry name" value="ASP_GLU_RACEMASE_1"/>
    <property type="match status" value="1"/>
</dbReference>